<comment type="caution">
    <text evidence="3">The sequence shown here is derived from an EMBL/GenBank/DDBJ whole genome shotgun (WGS) entry which is preliminary data.</text>
</comment>
<dbReference type="PATRIC" id="fig|1423739.3.peg.158"/>
<protein>
    <submittedName>
        <fullName evidence="3">Type 4 prepilin family protein specific leader peptidase</fullName>
    </submittedName>
</protein>
<keyword evidence="1" id="KW-0472">Membrane</keyword>
<dbReference type="EMBL" id="AZEY01000068">
    <property type="protein sequence ID" value="KRL65328.1"/>
    <property type="molecule type" value="Genomic_DNA"/>
</dbReference>
<feature type="domain" description="Prepilin peptidase A24 N-terminal" evidence="2">
    <location>
        <begin position="8"/>
        <end position="86"/>
    </location>
</feature>
<evidence type="ECO:0000259" key="2">
    <source>
        <dbReference type="Pfam" id="PF06750"/>
    </source>
</evidence>
<dbReference type="Pfam" id="PF06750">
    <property type="entry name" value="A24_N_bact"/>
    <property type="match status" value="1"/>
</dbReference>
<name>A0A0R1S8P0_9LACO</name>
<dbReference type="RefSeq" id="WP_225427601.1">
    <property type="nucleotide sequence ID" value="NZ_AZEY01000068.1"/>
</dbReference>
<dbReference type="AlphaFoldDB" id="A0A0R1S8P0"/>
<dbReference type="GO" id="GO:0004190">
    <property type="term" value="F:aspartic-type endopeptidase activity"/>
    <property type="evidence" value="ECO:0007669"/>
    <property type="project" value="TreeGrafter"/>
</dbReference>
<keyword evidence="1" id="KW-1133">Transmembrane helix</keyword>
<reference evidence="3 4" key="1">
    <citation type="journal article" date="2015" name="Genome Announc.">
        <title>Expanding the biotechnology potential of lactobacilli through comparative genomics of 213 strains and associated genera.</title>
        <authorList>
            <person name="Sun Z."/>
            <person name="Harris H.M."/>
            <person name="McCann A."/>
            <person name="Guo C."/>
            <person name="Argimon S."/>
            <person name="Zhang W."/>
            <person name="Yang X."/>
            <person name="Jeffery I.B."/>
            <person name="Cooney J.C."/>
            <person name="Kagawa T.F."/>
            <person name="Liu W."/>
            <person name="Song Y."/>
            <person name="Salvetti E."/>
            <person name="Wrobel A."/>
            <person name="Rasinkangas P."/>
            <person name="Parkhill J."/>
            <person name="Rea M.C."/>
            <person name="O'Sullivan O."/>
            <person name="Ritari J."/>
            <person name="Douillard F.P."/>
            <person name="Paul Ross R."/>
            <person name="Yang R."/>
            <person name="Briner A.E."/>
            <person name="Felis G.E."/>
            <person name="de Vos W.M."/>
            <person name="Barrangou R."/>
            <person name="Klaenhammer T.R."/>
            <person name="Caufield P.W."/>
            <person name="Cui Y."/>
            <person name="Zhang H."/>
            <person name="O'Toole P.W."/>
        </authorList>
    </citation>
    <scope>NUCLEOTIDE SEQUENCE [LARGE SCALE GENOMIC DNA]</scope>
    <source>
        <strain evidence="3 4">DSM 14421</strain>
    </source>
</reference>
<dbReference type="STRING" id="1423739.FC85_GL000151"/>
<evidence type="ECO:0000313" key="4">
    <source>
        <dbReference type="Proteomes" id="UP000052013"/>
    </source>
</evidence>
<dbReference type="PANTHER" id="PTHR30487:SF0">
    <property type="entry name" value="PREPILIN LEADER PEPTIDASE_N-METHYLTRANSFERASE-RELATED"/>
    <property type="match status" value="1"/>
</dbReference>
<dbReference type="Proteomes" id="UP000052013">
    <property type="component" value="Unassembled WGS sequence"/>
</dbReference>
<evidence type="ECO:0000256" key="1">
    <source>
        <dbReference type="SAM" id="Phobius"/>
    </source>
</evidence>
<feature type="transmembrane region" description="Helical" evidence="1">
    <location>
        <begin position="120"/>
        <end position="147"/>
    </location>
</feature>
<proteinExistence type="predicted"/>
<feature type="transmembrane region" description="Helical" evidence="1">
    <location>
        <begin position="206"/>
        <end position="227"/>
    </location>
</feature>
<feature type="transmembrane region" description="Helical" evidence="1">
    <location>
        <begin position="68"/>
        <end position="86"/>
    </location>
</feature>
<organism evidence="3 4">
    <name type="scientific">Lentilactobacillus diolivorans DSM 14421</name>
    <dbReference type="NCBI Taxonomy" id="1423739"/>
    <lineage>
        <taxon>Bacteria</taxon>
        <taxon>Bacillati</taxon>
        <taxon>Bacillota</taxon>
        <taxon>Bacilli</taxon>
        <taxon>Lactobacillales</taxon>
        <taxon>Lactobacillaceae</taxon>
        <taxon>Lentilactobacillus</taxon>
    </lineage>
</organism>
<dbReference type="PANTHER" id="PTHR30487">
    <property type="entry name" value="TYPE 4 PREPILIN-LIKE PROTEINS LEADER PEPTIDE-PROCESSING ENZYME"/>
    <property type="match status" value="1"/>
</dbReference>
<dbReference type="GO" id="GO:0006465">
    <property type="term" value="P:signal peptide processing"/>
    <property type="evidence" value="ECO:0007669"/>
    <property type="project" value="TreeGrafter"/>
</dbReference>
<accession>A0A0R1S8P0</accession>
<sequence>MIILNFFIGASLASFVNLVVIRKCRNESIVWPRSHCDTCGNQLGAIDLIPVLSYIILIGKCRQCKQHIPISSFLVEILLGVAFASTPLQIEALTFLGSILILTYLSLFDHRTQLIPTTGICLLFASCFVESNQPLSHIIVAIFIYLGVQLVNRKQFFVGSGDIDILFCLWLASTINLLLWTICLACVFATFYLIIAPWPKENKIPFVPFLTMGYFIAYRFSDFLSVYPTTIAF</sequence>
<feature type="transmembrane region" description="Helical" evidence="1">
    <location>
        <begin position="167"/>
        <end position="194"/>
    </location>
</feature>
<evidence type="ECO:0000313" key="3">
    <source>
        <dbReference type="EMBL" id="KRL65328.1"/>
    </source>
</evidence>
<dbReference type="InterPro" id="IPR010627">
    <property type="entry name" value="Prepilin_pept_A24_N"/>
</dbReference>
<dbReference type="InterPro" id="IPR050882">
    <property type="entry name" value="Prepilin_peptidase/N-MTase"/>
</dbReference>
<dbReference type="GO" id="GO:0005886">
    <property type="term" value="C:plasma membrane"/>
    <property type="evidence" value="ECO:0007669"/>
    <property type="project" value="TreeGrafter"/>
</dbReference>
<keyword evidence="1" id="KW-0812">Transmembrane</keyword>
<gene>
    <name evidence="3" type="ORF">FC85_GL000151</name>
</gene>
<feature type="transmembrane region" description="Helical" evidence="1">
    <location>
        <begin position="6"/>
        <end position="24"/>
    </location>
</feature>